<dbReference type="InterPro" id="IPR041516">
    <property type="entry name" value="LACTB2_WH"/>
</dbReference>
<feature type="domain" description="Metallo-beta-lactamase" evidence="2">
    <location>
        <begin position="36"/>
        <end position="321"/>
    </location>
</feature>
<keyword evidence="4" id="KW-1185">Reference proteome</keyword>
<sequence length="464" mass="48337">MASAPPPLPDLDPLDKLSPYLTRILGQNPGKFTLQGTNSYLVHHPRSPSLLLVDTTGPSSSSPLAPSALTTYTAHLASALAQHPTQPARVTDVVLTHWHGDHVRALAHTLEALARAREGGAPPRVWKVPCAAAGDDAKGVWASERGKDAEIEQELERAVREGWVEPAQGVAREGEDEGDGTGVRDGATRAVRPLVDGQRFALGGAERSGSTGADDGDDGPVQLEVVHTPGHTSDSVCLVLRRSDPSSSTAASRASAPPPLALLTADTILGHGSSVFGSLSAYMSSLAAISALLPSPSPSSSSSPGADEPSSAHKVPLYPGHGAPCDDAASKVAEYRHHREEREKQVVDALRERAKEDDEAISAGDLTSLIYPPSLPPALRPAATHSLLQHLGKLHEEGRVERVPVAGRDEVGEGEGEGGPARKAPVGWFDGWRSAGERGEEARVGRADEGSGAGQGGEEAAGRL</sequence>
<dbReference type="SUPFAM" id="SSF56281">
    <property type="entry name" value="Metallo-hydrolase/oxidoreductase"/>
    <property type="match status" value="1"/>
</dbReference>
<dbReference type="Pfam" id="PF17778">
    <property type="entry name" value="WHD_BLACT"/>
    <property type="match status" value="1"/>
</dbReference>
<dbReference type="STRING" id="578459.A0A194S4M5"/>
<feature type="region of interest" description="Disordered" evidence="1">
    <location>
        <begin position="293"/>
        <end position="343"/>
    </location>
</feature>
<dbReference type="OrthoDB" id="17458at2759"/>
<dbReference type="Pfam" id="PF00753">
    <property type="entry name" value="Lactamase_B"/>
    <property type="match status" value="1"/>
</dbReference>
<dbReference type="PANTHER" id="PTHR23131">
    <property type="entry name" value="ENDORIBONUCLEASE LACTB2"/>
    <property type="match status" value="1"/>
</dbReference>
<dbReference type="AlphaFoldDB" id="A0A194S4M5"/>
<dbReference type="OMA" id="PAPRIHK"/>
<proteinExistence type="predicted"/>
<dbReference type="PANTHER" id="PTHR23131:SF0">
    <property type="entry name" value="ENDORIBONUCLEASE LACTB2"/>
    <property type="match status" value="1"/>
</dbReference>
<feature type="region of interest" description="Disordered" evidence="1">
    <location>
        <begin position="404"/>
        <end position="464"/>
    </location>
</feature>
<dbReference type="InterPro" id="IPR036388">
    <property type="entry name" value="WH-like_DNA-bd_sf"/>
</dbReference>
<accession>A0A194S4M5</accession>
<gene>
    <name evidence="3" type="ORF">RHOBADRAFT_43112</name>
</gene>
<dbReference type="GO" id="GO:0044550">
    <property type="term" value="P:secondary metabolite biosynthetic process"/>
    <property type="evidence" value="ECO:0007669"/>
    <property type="project" value="TreeGrafter"/>
</dbReference>
<evidence type="ECO:0000313" key="3">
    <source>
        <dbReference type="EMBL" id="KPV75688.1"/>
    </source>
</evidence>
<feature type="compositionally biased region" description="Low complexity" evidence="1">
    <location>
        <begin position="293"/>
        <end position="309"/>
    </location>
</feature>
<feature type="region of interest" description="Disordered" evidence="1">
    <location>
        <begin position="169"/>
        <end position="227"/>
    </location>
</feature>
<dbReference type="SMART" id="SM00849">
    <property type="entry name" value="Lactamase_B"/>
    <property type="match status" value="1"/>
</dbReference>
<dbReference type="RefSeq" id="XP_018271737.1">
    <property type="nucleotide sequence ID" value="XM_018414176.1"/>
</dbReference>
<reference evidence="3 4" key="1">
    <citation type="journal article" date="2015" name="Front. Microbiol.">
        <title>Genome sequence of the plant growth promoting endophytic yeast Rhodotorula graminis WP1.</title>
        <authorList>
            <person name="Firrincieli A."/>
            <person name="Otillar R."/>
            <person name="Salamov A."/>
            <person name="Schmutz J."/>
            <person name="Khan Z."/>
            <person name="Redman R.S."/>
            <person name="Fleck N.D."/>
            <person name="Lindquist E."/>
            <person name="Grigoriev I.V."/>
            <person name="Doty S.L."/>
        </authorList>
    </citation>
    <scope>NUCLEOTIDE SEQUENCE [LARGE SCALE GENOMIC DNA]</scope>
    <source>
        <strain evidence="3 4">WP1</strain>
    </source>
</reference>
<dbReference type="Gene3D" id="1.10.10.10">
    <property type="entry name" value="Winged helix-like DNA-binding domain superfamily/Winged helix DNA-binding domain"/>
    <property type="match status" value="1"/>
</dbReference>
<feature type="compositionally biased region" description="Basic and acidic residues" evidence="1">
    <location>
        <begin position="435"/>
        <end position="449"/>
    </location>
</feature>
<evidence type="ECO:0000313" key="4">
    <source>
        <dbReference type="Proteomes" id="UP000053890"/>
    </source>
</evidence>
<dbReference type="InterPro" id="IPR050662">
    <property type="entry name" value="Sec-metab_biosynth-thioest"/>
</dbReference>
<organism evidence="3 4">
    <name type="scientific">Rhodotorula graminis (strain WP1)</name>
    <dbReference type="NCBI Taxonomy" id="578459"/>
    <lineage>
        <taxon>Eukaryota</taxon>
        <taxon>Fungi</taxon>
        <taxon>Dikarya</taxon>
        <taxon>Basidiomycota</taxon>
        <taxon>Pucciniomycotina</taxon>
        <taxon>Microbotryomycetes</taxon>
        <taxon>Sporidiobolales</taxon>
        <taxon>Sporidiobolaceae</taxon>
        <taxon>Rhodotorula</taxon>
    </lineage>
</organism>
<name>A0A194S4M5_RHOGW</name>
<feature type="compositionally biased region" description="Gly residues" evidence="1">
    <location>
        <begin position="451"/>
        <end position="464"/>
    </location>
</feature>
<dbReference type="Gene3D" id="3.60.15.10">
    <property type="entry name" value="Ribonuclease Z/Hydroxyacylglutathione hydrolase-like"/>
    <property type="match status" value="2"/>
</dbReference>
<feature type="compositionally biased region" description="Basic and acidic residues" evidence="1">
    <location>
        <begin position="333"/>
        <end position="343"/>
    </location>
</feature>
<dbReference type="InterPro" id="IPR036866">
    <property type="entry name" value="RibonucZ/Hydroxyglut_hydro"/>
</dbReference>
<evidence type="ECO:0000256" key="1">
    <source>
        <dbReference type="SAM" id="MobiDB-lite"/>
    </source>
</evidence>
<dbReference type="InterPro" id="IPR001279">
    <property type="entry name" value="Metallo-B-lactamas"/>
</dbReference>
<dbReference type="EMBL" id="KQ474077">
    <property type="protein sequence ID" value="KPV75688.1"/>
    <property type="molecule type" value="Genomic_DNA"/>
</dbReference>
<dbReference type="GeneID" id="28974624"/>
<evidence type="ECO:0000259" key="2">
    <source>
        <dbReference type="SMART" id="SM00849"/>
    </source>
</evidence>
<dbReference type="Proteomes" id="UP000053890">
    <property type="component" value="Unassembled WGS sequence"/>
</dbReference>
<protein>
    <recommendedName>
        <fullName evidence="2">Metallo-beta-lactamase domain-containing protein</fullName>
    </recommendedName>
</protein>